<name>A0A543KG21_9RHOB</name>
<feature type="region of interest" description="Disordered" evidence="1">
    <location>
        <begin position="1"/>
        <end position="27"/>
    </location>
</feature>
<accession>A0A543KG21</accession>
<gene>
    <name evidence="3" type="ORF">BD293_2693</name>
</gene>
<dbReference type="InterPro" id="IPR041649">
    <property type="entry name" value="NepR"/>
</dbReference>
<dbReference type="EMBL" id="VFPT01000001">
    <property type="protein sequence ID" value="TQM94038.1"/>
    <property type="molecule type" value="Genomic_DNA"/>
</dbReference>
<feature type="domain" description="Anti-sigma factor NepR" evidence="2">
    <location>
        <begin position="31"/>
        <end position="62"/>
    </location>
</feature>
<comment type="caution">
    <text evidence="3">The sequence shown here is derived from an EMBL/GenBank/DDBJ whole genome shotgun (WGS) entry which is preliminary data.</text>
</comment>
<dbReference type="Proteomes" id="UP000320582">
    <property type="component" value="Unassembled WGS sequence"/>
</dbReference>
<dbReference type="AlphaFoldDB" id="A0A543KG21"/>
<dbReference type="Pfam" id="PF18557">
    <property type="entry name" value="NepR"/>
    <property type="match status" value="1"/>
</dbReference>
<sequence>MTGQPFCKLNRSMKPTCKTERHMSTPMTQMQQIDANLRRSYQLDPTGGLPDTLADLLDRFDEVDRGVAKDVGATTPEQPSAHVPASQSYQDQPRSPMGQLRNLFQRYGFARPRNQRRTR</sequence>
<evidence type="ECO:0000256" key="1">
    <source>
        <dbReference type="SAM" id="MobiDB-lite"/>
    </source>
</evidence>
<evidence type="ECO:0000313" key="3">
    <source>
        <dbReference type="EMBL" id="TQM94038.1"/>
    </source>
</evidence>
<proteinExistence type="predicted"/>
<protein>
    <recommendedName>
        <fullName evidence="2">Anti-sigma factor NepR domain-containing protein</fullName>
    </recommendedName>
</protein>
<feature type="region of interest" description="Disordered" evidence="1">
    <location>
        <begin position="67"/>
        <end position="99"/>
    </location>
</feature>
<evidence type="ECO:0000313" key="4">
    <source>
        <dbReference type="Proteomes" id="UP000320582"/>
    </source>
</evidence>
<keyword evidence="4" id="KW-1185">Reference proteome</keyword>
<organism evidence="3 4">
    <name type="scientific">Roseinatronobacter monicus</name>
    <dbReference type="NCBI Taxonomy" id="393481"/>
    <lineage>
        <taxon>Bacteria</taxon>
        <taxon>Pseudomonadati</taxon>
        <taxon>Pseudomonadota</taxon>
        <taxon>Alphaproteobacteria</taxon>
        <taxon>Rhodobacterales</taxon>
        <taxon>Paracoccaceae</taxon>
        <taxon>Roseinatronobacter</taxon>
    </lineage>
</organism>
<reference evidence="3 4" key="1">
    <citation type="submission" date="2019-06" db="EMBL/GenBank/DDBJ databases">
        <title>Genomic Encyclopedia of Archaeal and Bacterial Type Strains, Phase II (KMG-II): from individual species to whole genera.</title>
        <authorList>
            <person name="Goeker M."/>
        </authorList>
    </citation>
    <scope>NUCLEOTIDE SEQUENCE [LARGE SCALE GENOMIC DNA]</scope>
    <source>
        <strain evidence="3 4">DSM 18423</strain>
    </source>
</reference>
<evidence type="ECO:0000259" key="2">
    <source>
        <dbReference type="Pfam" id="PF18557"/>
    </source>
</evidence>